<accession>X1LR09</accession>
<name>X1LR09_9ZZZZ</name>
<organism evidence="1">
    <name type="scientific">marine sediment metagenome</name>
    <dbReference type="NCBI Taxonomy" id="412755"/>
    <lineage>
        <taxon>unclassified sequences</taxon>
        <taxon>metagenomes</taxon>
        <taxon>ecological metagenomes</taxon>
    </lineage>
</organism>
<dbReference type="EMBL" id="BARV01011460">
    <property type="protein sequence ID" value="GAI08251.1"/>
    <property type="molecule type" value="Genomic_DNA"/>
</dbReference>
<protein>
    <submittedName>
        <fullName evidence="1">Uncharacterized protein</fullName>
    </submittedName>
</protein>
<gene>
    <name evidence="1" type="ORF">S06H3_21729</name>
</gene>
<evidence type="ECO:0000313" key="1">
    <source>
        <dbReference type="EMBL" id="GAI08251.1"/>
    </source>
</evidence>
<reference evidence="1" key="1">
    <citation type="journal article" date="2014" name="Front. Microbiol.">
        <title>High frequency of phylogenetically diverse reductive dehalogenase-homologous genes in deep subseafloor sedimentary metagenomes.</title>
        <authorList>
            <person name="Kawai M."/>
            <person name="Futagami T."/>
            <person name="Toyoda A."/>
            <person name="Takaki Y."/>
            <person name="Nishi S."/>
            <person name="Hori S."/>
            <person name="Arai W."/>
            <person name="Tsubouchi T."/>
            <person name="Morono Y."/>
            <person name="Uchiyama I."/>
            <person name="Ito T."/>
            <person name="Fujiyama A."/>
            <person name="Inagaki F."/>
            <person name="Takami H."/>
        </authorList>
    </citation>
    <scope>NUCLEOTIDE SEQUENCE</scope>
    <source>
        <strain evidence="1">Expedition CK06-06</strain>
    </source>
</reference>
<comment type="caution">
    <text evidence="1">The sequence shown here is derived from an EMBL/GenBank/DDBJ whole genome shotgun (WGS) entry which is preliminary data.</text>
</comment>
<sequence>MLFLLFSALGLNTPPNFPQLPKGYEWKEYSSYDVPREYCEAYLPDYKLPVLTDSSYLPYTIELKYLECDVGKGDSLYGWVRYTANPSGDLYTRDWSKGIIQVDWGVHKEQELTPEAIMKYFLAATGIDYARILALKEKKVEKISIGEKTAYRVRSFWWRYGCDGGYQKVGALTFYFIPSKRLDYL</sequence>
<proteinExistence type="predicted"/>
<dbReference type="AlphaFoldDB" id="X1LR09"/>
<feature type="non-terminal residue" evidence="1">
    <location>
        <position position="185"/>
    </location>
</feature>